<organism evidence="7 8">
    <name type="scientific">Ceratobasidium theobromae</name>
    <dbReference type="NCBI Taxonomy" id="1582974"/>
    <lineage>
        <taxon>Eukaryota</taxon>
        <taxon>Fungi</taxon>
        <taxon>Dikarya</taxon>
        <taxon>Basidiomycota</taxon>
        <taxon>Agaricomycotina</taxon>
        <taxon>Agaricomycetes</taxon>
        <taxon>Cantharellales</taxon>
        <taxon>Ceratobasidiaceae</taxon>
        <taxon>Ceratobasidium</taxon>
    </lineage>
</organism>
<comment type="subcellular location">
    <subcellularLocation>
        <location evidence="3">Secreted</location>
    </subcellularLocation>
</comment>
<proteinExistence type="inferred from homology"/>
<evidence type="ECO:0000256" key="2">
    <source>
        <dbReference type="ARBA" id="ARBA00023239"/>
    </source>
</evidence>
<keyword evidence="2 3" id="KW-0456">Lyase</keyword>
<evidence type="ECO:0000259" key="6">
    <source>
        <dbReference type="SMART" id="SM00656"/>
    </source>
</evidence>
<dbReference type="PANTHER" id="PTHR31683:SF18">
    <property type="entry name" value="PECTATE LYASE 21-RELATED"/>
    <property type="match status" value="1"/>
</dbReference>
<dbReference type="InterPro" id="IPR012334">
    <property type="entry name" value="Pectin_lyas_fold"/>
</dbReference>
<dbReference type="GO" id="GO:0000272">
    <property type="term" value="P:polysaccharide catabolic process"/>
    <property type="evidence" value="ECO:0007669"/>
    <property type="project" value="UniProtKB-KW"/>
</dbReference>
<dbReference type="InterPro" id="IPR011050">
    <property type="entry name" value="Pectin_lyase_fold/virulence"/>
</dbReference>
<keyword evidence="3" id="KW-0624">Polysaccharide degradation</keyword>
<feature type="region of interest" description="Disordered" evidence="4">
    <location>
        <begin position="333"/>
        <end position="432"/>
    </location>
</feature>
<gene>
    <name evidence="7" type="ORF">CTheo_7234</name>
</gene>
<feature type="domain" description="Pectate lyase" evidence="6">
    <location>
        <begin position="63"/>
        <end position="274"/>
    </location>
</feature>
<comment type="similarity">
    <text evidence="1 3">Belongs to the polysaccharide lyase 1 family.</text>
</comment>
<feature type="compositionally biased region" description="Basic residues" evidence="4">
    <location>
        <begin position="422"/>
        <end position="432"/>
    </location>
</feature>
<keyword evidence="3" id="KW-0964">Secreted</keyword>
<dbReference type="SUPFAM" id="SSF51126">
    <property type="entry name" value="Pectin lyase-like"/>
    <property type="match status" value="1"/>
</dbReference>
<evidence type="ECO:0000256" key="4">
    <source>
        <dbReference type="SAM" id="MobiDB-lite"/>
    </source>
</evidence>
<feature type="signal peptide" evidence="5">
    <location>
        <begin position="1"/>
        <end position="20"/>
    </location>
</feature>
<keyword evidence="5" id="KW-0732">Signal</keyword>
<protein>
    <recommendedName>
        <fullName evidence="6">Pectate lyase domain-containing protein</fullName>
    </recommendedName>
</protein>
<dbReference type="SMART" id="SM00656">
    <property type="entry name" value="Amb_all"/>
    <property type="match status" value="1"/>
</dbReference>
<dbReference type="EMBL" id="SSOP01000286">
    <property type="protein sequence ID" value="KAB5589327.1"/>
    <property type="molecule type" value="Genomic_DNA"/>
</dbReference>
<dbReference type="GO" id="GO:0030570">
    <property type="term" value="F:pectate lyase activity"/>
    <property type="evidence" value="ECO:0007669"/>
    <property type="project" value="InterPro"/>
</dbReference>
<dbReference type="OrthoDB" id="1637350at2759"/>
<accession>A0A5N5QDC2</accession>
<feature type="chain" id="PRO_5024454544" description="Pectate lyase domain-containing protein" evidence="5">
    <location>
        <begin position="21"/>
        <end position="432"/>
    </location>
</feature>
<dbReference type="PANTHER" id="PTHR31683">
    <property type="entry name" value="PECTATE LYASE 18-RELATED"/>
    <property type="match status" value="1"/>
</dbReference>
<name>A0A5N5QDC2_9AGAM</name>
<dbReference type="AlphaFoldDB" id="A0A5N5QDC2"/>
<comment type="caution">
    <text evidence="7">The sequence shown here is derived from an EMBL/GenBank/DDBJ whole genome shotgun (WGS) entry which is preliminary data.</text>
</comment>
<evidence type="ECO:0000256" key="1">
    <source>
        <dbReference type="ARBA" id="ARBA00010980"/>
    </source>
</evidence>
<dbReference type="Proteomes" id="UP000383932">
    <property type="component" value="Unassembled WGS sequence"/>
</dbReference>
<sequence>MRVVAISISLLAALAQFVSAARMQQSSHDPDDILIPEEKASTNIANERASIGYAALGGTTGGIGGNTVTVSTLEQLTSEVATDVAKIIIISGTITGNAVVRIGSNKSILGKSGASLVGVGLRVLKKSNVIIRNLKINKVLATAGDALAVQQSSKVWIDHVDLSSDRNHGKDHYDGLIDITHGSTYVSVTNSLLHNHYKASLVGHSDGNAVQDKAITVTYAMNKWENLNSRMPSFRAGVGHIYNNYFVNSGDGINTRVGGQVLVENNVWRGVKKALYSTEGFAVARGNDFGGASHTAPEGRFSQPPYKYTLLDAAQVMAAVQSSGATLSFGAAAEGGKGGGSSGAIVPSDPAVGPPGGGKGEAPVGTTPPPDVGAGSQNNGQGGEFSGARIPSYTDFNLPSRRPPMRDNQERQPNLSPAINRHIQRRRRASSF</sequence>
<keyword evidence="3" id="KW-0119">Carbohydrate metabolism</keyword>
<reference evidence="7 8" key="1">
    <citation type="journal article" date="2019" name="Fungal Biol. Biotechnol.">
        <title>Draft genome sequence of fastidious pathogen Ceratobasidium theobromae, which causes vascular-streak dieback in Theobroma cacao.</title>
        <authorList>
            <person name="Ali S.S."/>
            <person name="Asman A."/>
            <person name="Shao J."/>
            <person name="Firmansyah A.P."/>
            <person name="Susilo A.W."/>
            <person name="Rosmana A."/>
            <person name="McMahon P."/>
            <person name="Junaid M."/>
            <person name="Guest D."/>
            <person name="Kheng T.Y."/>
            <person name="Meinhardt L.W."/>
            <person name="Bailey B.A."/>
        </authorList>
    </citation>
    <scope>NUCLEOTIDE SEQUENCE [LARGE SCALE GENOMIC DNA]</scope>
    <source>
        <strain evidence="7 8">CT2</strain>
    </source>
</reference>
<evidence type="ECO:0000256" key="5">
    <source>
        <dbReference type="SAM" id="SignalP"/>
    </source>
</evidence>
<keyword evidence="8" id="KW-1185">Reference proteome</keyword>
<dbReference type="Pfam" id="PF00544">
    <property type="entry name" value="Pectate_lyase_4"/>
    <property type="match status" value="1"/>
</dbReference>
<dbReference type="GO" id="GO:0005576">
    <property type="term" value="C:extracellular region"/>
    <property type="evidence" value="ECO:0007669"/>
    <property type="project" value="UniProtKB-SubCell"/>
</dbReference>
<evidence type="ECO:0000313" key="7">
    <source>
        <dbReference type="EMBL" id="KAB5589327.1"/>
    </source>
</evidence>
<dbReference type="Gene3D" id="2.160.20.10">
    <property type="entry name" value="Single-stranded right-handed beta-helix, Pectin lyase-like"/>
    <property type="match status" value="1"/>
</dbReference>
<evidence type="ECO:0000313" key="8">
    <source>
        <dbReference type="Proteomes" id="UP000383932"/>
    </source>
</evidence>
<evidence type="ECO:0000256" key="3">
    <source>
        <dbReference type="RuleBase" id="RU361173"/>
    </source>
</evidence>
<dbReference type="InterPro" id="IPR045032">
    <property type="entry name" value="PEL"/>
</dbReference>
<feature type="compositionally biased region" description="Gly residues" evidence="4">
    <location>
        <begin position="333"/>
        <end position="342"/>
    </location>
</feature>
<dbReference type="InterPro" id="IPR002022">
    <property type="entry name" value="Pec_lyase"/>
</dbReference>